<evidence type="ECO:0000313" key="5">
    <source>
        <dbReference type="Proteomes" id="UP000291758"/>
    </source>
</evidence>
<dbReference type="AlphaFoldDB" id="A0A4P6EMA3"/>
<dbReference type="SMART" id="SM00858">
    <property type="entry name" value="SAF"/>
    <property type="match status" value="1"/>
</dbReference>
<dbReference type="EMBL" id="CP035495">
    <property type="protein sequence ID" value="QAY63525.1"/>
    <property type="molecule type" value="Genomic_DNA"/>
</dbReference>
<name>A0A4P6EMA3_9MICO</name>
<dbReference type="KEGG" id="xyl:ET495_10005"/>
<feature type="domain" description="AFP-like" evidence="3">
    <location>
        <begin position="60"/>
        <end position="123"/>
    </location>
</feature>
<keyword evidence="5" id="KW-1185">Reference proteome</keyword>
<dbReference type="InterPro" id="IPR006190">
    <property type="entry name" value="SAF_AFP_Neu5Ac"/>
</dbReference>
<gene>
    <name evidence="4" type="ORF">ET495_10005</name>
</gene>
<feature type="region of interest" description="Disordered" evidence="1">
    <location>
        <begin position="1"/>
        <end position="28"/>
    </location>
</feature>
<keyword evidence="2" id="KW-0472">Membrane</keyword>
<dbReference type="RefSeq" id="WP_129204664.1">
    <property type="nucleotide sequence ID" value="NZ_CP035495.1"/>
</dbReference>
<evidence type="ECO:0000313" key="4">
    <source>
        <dbReference type="EMBL" id="QAY63525.1"/>
    </source>
</evidence>
<evidence type="ECO:0000259" key="3">
    <source>
        <dbReference type="PROSITE" id="PS50844"/>
    </source>
</evidence>
<sequence>MTSTTQGSSTQTTTAVEAAPTPPPKPRRRAWQVAVAVVLGAAGAIGGTLAWTSTSAMTPVLVAKESLHRGDVITAESFTTARTYDDAALDPVIPAELADLLGERLSLDVAAGSIVTHDAVRGFEPTRAGKLLVGVRLDTAHAPGSPLLVGDDVLAVVTPPSGGTPDEAIPTSAHAEVASVAVDPETSDTIVDLLVAEGDGPMVAANAAAGNVAVLLEPRGGAD</sequence>
<keyword evidence="2" id="KW-0812">Transmembrane</keyword>
<dbReference type="InterPro" id="IPR013974">
    <property type="entry name" value="SAF"/>
</dbReference>
<dbReference type="Pfam" id="PF08666">
    <property type="entry name" value="SAF"/>
    <property type="match status" value="1"/>
</dbReference>
<dbReference type="PROSITE" id="PS50844">
    <property type="entry name" value="AFP_LIKE"/>
    <property type="match status" value="1"/>
</dbReference>
<evidence type="ECO:0000256" key="2">
    <source>
        <dbReference type="SAM" id="Phobius"/>
    </source>
</evidence>
<feature type="transmembrane region" description="Helical" evidence="2">
    <location>
        <begin position="30"/>
        <end position="51"/>
    </location>
</feature>
<keyword evidence="2" id="KW-1133">Transmembrane helix</keyword>
<protein>
    <recommendedName>
        <fullName evidence="3">AFP-like domain-containing protein</fullName>
    </recommendedName>
</protein>
<dbReference type="Proteomes" id="UP000291758">
    <property type="component" value="Chromosome"/>
</dbReference>
<feature type="compositionally biased region" description="Low complexity" evidence="1">
    <location>
        <begin position="1"/>
        <end position="19"/>
    </location>
</feature>
<dbReference type="OrthoDB" id="3638307at2"/>
<organism evidence="4 5">
    <name type="scientific">Xylanimonas allomyrinae</name>
    <dbReference type="NCBI Taxonomy" id="2509459"/>
    <lineage>
        <taxon>Bacteria</taxon>
        <taxon>Bacillati</taxon>
        <taxon>Actinomycetota</taxon>
        <taxon>Actinomycetes</taxon>
        <taxon>Micrococcales</taxon>
        <taxon>Promicromonosporaceae</taxon>
        <taxon>Xylanimonas</taxon>
    </lineage>
</organism>
<proteinExistence type="predicted"/>
<reference evidence="4 5" key="1">
    <citation type="submission" date="2019-01" db="EMBL/GenBank/DDBJ databases">
        <title>Genome sequencing of strain 2JSPR-7.</title>
        <authorList>
            <person name="Heo J."/>
            <person name="Kim S.-J."/>
            <person name="Kim J.-S."/>
            <person name="Hong S.-B."/>
            <person name="Kwon S.-W."/>
        </authorList>
    </citation>
    <scope>NUCLEOTIDE SEQUENCE [LARGE SCALE GENOMIC DNA]</scope>
    <source>
        <strain evidence="4 5">2JSPR-7</strain>
    </source>
</reference>
<dbReference type="CDD" id="cd11614">
    <property type="entry name" value="SAF_CpaB_FlgA_like"/>
    <property type="match status" value="1"/>
</dbReference>
<accession>A0A4P6EMA3</accession>
<evidence type="ECO:0000256" key="1">
    <source>
        <dbReference type="SAM" id="MobiDB-lite"/>
    </source>
</evidence>